<dbReference type="PANTHER" id="PTHR43099:SF5">
    <property type="entry name" value="HLYC_CORC FAMILY TRANSPORTER"/>
    <property type="match status" value="1"/>
</dbReference>
<dbReference type="InterPro" id="IPR051676">
    <property type="entry name" value="UPF0053_domain"/>
</dbReference>
<evidence type="ECO:0000313" key="14">
    <source>
        <dbReference type="Proteomes" id="UP000266091"/>
    </source>
</evidence>
<keyword evidence="7 9" id="KW-0472">Membrane</keyword>
<evidence type="ECO:0000256" key="3">
    <source>
        <dbReference type="ARBA" id="ARBA00022692"/>
    </source>
</evidence>
<dbReference type="OrthoDB" id="9797674at2"/>
<dbReference type="CDD" id="cd04590">
    <property type="entry name" value="CBS_pair_CorC_HlyC_assoc"/>
    <property type="match status" value="1"/>
</dbReference>
<evidence type="ECO:0000256" key="10">
    <source>
        <dbReference type="SAM" id="Phobius"/>
    </source>
</evidence>
<feature type="transmembrane region" description="Helical" evidence="10">
    <location>
        <begin position="89"/>
        <end position="117"/>
    </location>
</feature>
<dbReference type="InterPro" id="IPR000644">
    <property type="entry name" value="CBS_dom"/>
</dbReference>
<keyword evidence="6 8" id="KW-0129">CBS domain</keyword>
<reference evidence="13 14" key="1">
    <citation type="journal article" date="2018" name="Int. J. Syst. Evol. Microbiol.">
        <title>Mesosutterella multiformis gen. nov., sp. nov., a member of the family Sutterellaceae and Sutterella megalosphaeroides sp. nov., isolated from human faeces.</title>
        <authorList>
            <person name="Sakamoto M."/>
            <person name="Ikeyama N."/>
            <person name="Kunihiro T."/>
            <person name="Iino T."/>
            <person name="Yuki M."/>
            <person name="Ohkuma M."/>
        </authorList>
    </citation>
    <scope>NUCLEOTIDE SEQUENCE [LARGE SCALE GENOMIC DNA]</scope>
    <source>
        <strain evidence="13 14">4NBBH2</strain>
    </source>
</reference>
<dbReference type="InterPro" id="IPR005170">
    <property type="entry name" value="Transptr-assoc_dom"/>
</dbReference>
<gene>
    <name evidence="13" type="ORF">MESMUL_04480</name>
</gene>
<dbReference type="PROSITE" id="PS51371">
    <property type="entry name" value="CBS"/>
    <property type="match status" value="1"/>
</dbReference>
<proteinExistence type="predicted"/>
<evidence type="ECO:0000259" key="11">
    <source>
        <dbReference type="PROSITE" id="PS51371"/>
    </source>
</evidence>
<sequence length="444" mass="48732">MTAIISLLVLCALIILNGFFTMSETALIACRRARLQPSADDGDGVAKKILCMMDNPTAALSTIQIGITIIGLVSGMIGETALAGPISTALEYLGVPSAVATGLALFLAVMLITYFSIVMGELFPKRLGQISPEDTSRKVVRPLEFLSFIMKPFVNLLTWSTNVMLTKVLKGNVIGPQVTEEEIHAMIEEGSESGVIDPQERDMVKNVFRLDDRQISSLMTPRSEIEWINLDDPQQVKIDKILNSHRSRLVVADGSLDTVKGICSTPMLMKQILHTGQPDFNSALTPVTYVPETLTGMELLDHFRKTDTPLSVVVNEYGEVQGIVTPRDVLEAIAGQFKPENTGDQWAIRRSDGSWLLDGIISTPDLKDRLGIREVPEEDEDRYSTLSGMVMLLLGRVPREGDSVDWADWKFEVVDMDGRRIDKVLAIPLSGAKKTEEPEGSSAS</sequence>
<keyword evidence="5 9" id="KW-1133">Transmembrane helix</keyword>
<dbReference type="GO" id="GO:0005886">
    <property type="term" value="C:plasma membrane"/>
    <property type="evidence" value="ECO:0007669"/>
    <property type="project" value="UniProtKB-SubCell"/>
</dbReference>
<dbReference type="Pfam" id="PF01595">
    <property type="entry name" value="CNNM"/>
    <property type="match status" value="1"/>
</dbReference>
<keyword evidence="2" id="KW-1003">Cell membrane</keyword>
<organism evidence="13 14">
    <name type="scientific">Mesosutterella multiformis</name>
    <dbReference type="NCBI Taxonomy" id="2259133"/>
    <lineage>
        <taxon>Bacteria</taxon>
        <taxon>Pseudomonadati</taxon>
        <taxon>Pseudomonadota</taxon>
        <taxon>Betaproteobacteria</taxon>
        <taxon>Burkholderiales</taxon>
        <taxon>Sutterellaceae</taxon>
        <taxon>Mesosutterella</taxon>
    </lineage>
</organism>
<dbReference type="SUPFAM" id="SSF54631">
    <property type="entry name" value="CBS-domain pair"/>
    <property type="match status" value="1"/>
</dbReference>
<keyword evidence="14" id="KW-1185">Reference proteome</keyword>
<comment type="subcellular location">
    <subcellularLocation>
        <location evidence="1">Cell membrane</location>
        <topology evidence="1">Multi-pass membrane protein</topology>
    </subcellularLocation>
</comment>
<dbReference type="PANTHER" id="PTHR43099">
    <property type="entry name" value="UPF0053 PROTEIN YRKA"/>
    <property type="match status" value="1"/>
</dbReference>
<name>A0A388SEH7_9BURK</name>
<dbReference type="Pfam" id="PF00571">
    <property type="entry name" value="CBS"/>
    <property type="match status" value="1"/>
</dbReference>
<evidence type="ECO:0000256" key="4">
    <source>
        <dbReference type="ARBA" id="ARBA00022737"/>
    </source>
</evidence>
<dbReference type="GO" id="GO:0050660">
    <property type="term" value="F:flavin adenine dinucleotide binding"/>
    <property type="evidence" value="ECO:0007669"/>
    <property type="project" value="InterPro"/>
</dbReference>
<dbReference type="EMBL" id="BGZJ01000001">
    <property type="protein sequence ID" value="GBO93094.1"/>
    <property type="molecule type" value="Genomic_DNA"/>
</dbReference>
<dbReference type="AlphaFoldDB" id="A0A388SEH7"/>
<evidence type="ECO:0000259" key="12">
    <source>
        <dbReference type="PROSITE" id="PS51846"/>
    </source>
</evidence>
<dbReference type="SMART" id="SM01091">
    <property type="entry name" value="CorC_HlyC"/>
    <property type="match status" value="1"/>
</dbReference>
<evidence type="ECO:0000313" key="13">
    <source>
        <dbReference type="EMBL" id="GBO93094.1"/>
    </source>
</evidence>
<comment type="caution">
    <text evidence="13">The sequence shown here is derived from an EMBL/GenBank/DDBJ whole genome shotgun (WGS) entry which is preliminary data.</text>
</comment>
<feature type="transmembrane region" description="Helical" evidence="10">
    <location>
        <begin position="57"/>
        <end position="77"/>
    </location>
</feature>
<evidence type="ECO:0000256" key="9">
    <source>
        <dbReference type="PROSITE-ProRule" id="PRU01193"/>
    </source>
</evidence>
<dbReference type="Gene3D" id="3.10.580.10">
    <property type="entry name" value="CBS-domain"/>
    <property type="match status" value="1"/>
</dbReference>
<evidence type="ECO:0000256" key="6">
    <source>
        <dbReference type="ARBA" id="ARBA00023122"/>
    </source>
</evidence>
<dbReference type="SUPFAM" id="SSF56176">
    <property type="entry name" value="FAD-binding/transporter-associated domain-like"/>
    <property type="match status" value="1"/>
</dbReference>
<dbReference type="Pfam" id="PF03471">
    <property type="entry name" value="CorC_HlyC"/>
    <property type="match status" value="1"/>
</dbReference>
<dbReference type="InterPro" id="IPR002550">
    <property type="entry name" value="CNNM"/>
</dbReference>
<dbReference type="InterPro" id="IPR046342">
    <property type="entry name" value="CBS_dom_sf"/>
</dbReference>
<evidence type="ECO:0000256" key="5">
    <source>
        <dbReference type="ARBA" id="ARBA00022989"/>
    </source>
</evidence>
<dbReference type="InterPro" id="IPR036318">
    <property type="entry name" value="FAD-bd_PCMH-like_sf"/>
</dbReference>
<keyword evidence="3 9" id="KW-0812">Transmembrane</keyword>
<dbReference type="PROSITE" id="PS51846">
    <property type="entry name" value="CNNM"/>
    <property type="match status" value="1"/>
</dbReference>
<evidence type="ECO:0000256" key="2">
    <source>
        <dbReference type="ARBA" id="ARBA00022475"/>
    </source>
</evidence>
<evidence type="ECO:0000256" key="7">
    <source>
        <dbReference type="ARBA" id="ARBA00023136"/>
    </source>
</evidence>
<dbReference type="InterPro" id="IPR044751">
    <property type="entry name" value="Ion_transp-like_CBS"/>
</dbReference>
<feature type="domain" description="CNNM transmembrane" evidence="12">
    <location>
        <begin position="1"/>
        <end position="200"/>
    </location>
</feature>
<keyword evidence="4" id="KW-0677">Repeat</keyword>
<dbReference type="Gene3D" id="3.30.465.10">
    <property type="match status" value="1"/>
</dbReference>
<dbReference type="RefSeq" id="WP_116269552.1">
    <property type="nucleotide sequence ID" value="NZ_BGZJ01000001.1"/>
</dbReference>
<evidence type="ECO:0000256" key="1">
    <source>
        <dbReference type="ARBA" id="ARBA00004651"/>
    </source>
</evidence>
<feature type="domain" description="CBS" evidence="11">
    <location>
        <begin position="283"/>
        <end position="340"/>
    </location>
</feature>
<protein>
    <submittedName>
        <fullName evidence="13">Membrane protein</fullName>
    </submittedName>
</protein>
<dbReference type="InterPro" id="IPR016169">
    <property type="entry name" value="FAD-bd_PCMH_sub2"/>
</dbReference>
<evidence type="ECO:0000256" key="8">
    <source>
        <dbReference type="PROSITE-ProRule" id="PRU00703"/>
    </source>
</evidence>
<dbReference type="Proteomes" id="UP000266091">
    <property type="component" value="Unassembled WGS sequence"/>
</dbReference>
<accession>A0A388SEH7</accession>